<dbReference type="Pfam" id="PF13020">
    <property type="entry name" value="NOV_C"/>
    <property type="match status" value="1"/>
</dbReference>
<feature type="domain" description="Protein NO VEIN C-terminal" evidence="1">
    <location>
        <begin position="307"/>
        <end position="404"/>
    </location>
</feature>
<accession>A0A9X0QWP4</accession>
<dbReference type="InterPro" id="IPR024975">
    <property type="entry name" value="NOV_C"/>
</dbReference>
<evidence type="ECO:0000259" key="1">
    <source>
        <dbReference type="Pfam" id="PF13020"/>
    </source>
</evidence>
<keyword evidence="3" id="KW-1185">Reference proteome</keyword>
<dbReference type="RefSeq" id="WP_186769373.1">
    <property type="nucleotide sequence ID" value="NZ_JACOMF010000003.1"/>
</dbReference>
<reference evidence="2" key="1">
    <citation type="submission" date="2020-08" db="EMBL/GenBank/DDBJ databases">
        <authorList>
            <person name="Hu Y."/>
            <person name="Nguyen S.V."/>
            <person name="Li F."/>
            <person name="Fanning S."/>
        </authorList>
    </citation>
    <scope>NUCLEOTIDE SEQUENCE</scope>
    <source>
        <strain evidence="2">SYSU D8009</strain>
    </source>
</reference>
<dbReference type="Proteomes" id="UP000600101">
    <property type="component" value="Unassembled WGS sequence"/>
</dbReference>
<name>A0A9X0QWP4_9PROT</name>
<organism evidence="2 3">
    <name type="scientific">Siccirubricoccus deserti</name>
    <dbReference type="NCBI Taxonomy" id="2013562"/>
    <lineage>
        <taxon>Bacteria</taxon>
        <taxon>Pseudomonadati</taxon>
        <taxon>Pseudomonadota</taxon>
        <taxon>Alphaproteobacteria</taxon>
        <taxon>Acetobacterales</taxon>
        <taxon>Roseomonadaceae</taxon>
        <taxon>Siccirubricoccus</taxon>
    </lineage>
</organism>
<evidence type="ECO:0000313" key="2">
    <source>
        <dbReference type="EMBL" id="MBC4014618.1"/>
    </source>
</evidence>
<dbReference type="AlphaFoldDB" id="A0A9X0QWP4"/>
<dbReference type="EMBL" id="JACOMF010000003">
    <property type="protein sequence ID" value="MBC4014618.1"/>
    <property type="molecule type" value="Genomic_DNA"/>
</dbReference>
<comment type="caution">
    <text evidence="2">The sequence shown here is derived from an EMBL/GenBank/DDBJ whole genome shotgun (WGS) entry which is preliminary data.</text>
</comment>
<gene>
    <name evidence="2" type="ORF">H7965_04705</name>
</gene>
<evidence type="ECO:0000313" key="3">
    <source>
        <dbReference type="Proteomes" id="UP000600101"/>
    </source>
</evidence>
<proteinExistence type="predicted"/>
<protein>
    <submittedName>
        <fullName evidence="2">DUF3883 domain-containing protein</fullName>
    </submittedName>
</protein>
<sequence length="425" mass="46540">MTFKPLGPSAPRGWPVERLQDLLRRFESDPATATEWWRIASHQSAKISDRIYLFKQGDHPRGIFGIGTIIDGPKFLATDTDDERPRHRALVGFNRLVDPTKGFLLPLEAIEDVVPGQLINAMASGYSVPDQIAEELDKRLAGQQPVASGRVGEDWTPAQVEAVVSAYFAMMRLEAQGSPYTKSSFNEQVRAATGRSKGSVEFKFQNLSAVLDSMGLQWIAGYKPRGHGQVGAIKDALEGYLGSHQGFADKLEPSLPEPPPVPPSVSGVFTEPPELSIPKSPSAAPVRVQKWNRAASDARNRTLGEQGERFVVSVERRRLTAEGRSDLAARVIHTALDEGDGAGFDVASFDADGSPRLIEVKTTNGPAETPFYVTANEVRVSEDRADSYLLYRVYGFAKEPRIYCLKGSLKSGAVRLEATVYRASR</sequence>